<name>A0A6C0CTM6_9ZZZZ</name>
<sequence>MSDYSEINDLREQKEFKGITFSGYKKTEARKELLNNLIHTKIEQACYWSAEFVCAGHFSDLWELILFFYSKYIHLGNPKLAIYLELRINNFKEIIVAGYLGNEIKLRNNEKIRKLFCEIICMLCNAKRKHSFDEIKIKKEDFDMTQMTDRFKAPNVNYAQAIIQKDDPKELYIAINELAYNLSKDGKNIINACYWFEWITEYETICINKKEKCKCERRTQMPVDVKSQLDIVWIIWDIILKESVNHNKMIQKIIKSLLTLFSLKYTHSCNKRRKNIIYFAMSLLIETVNVDEDLVKDKEQVSAIVSKIDNIYKQIKKNEQAPKTDYLFANLNKSNLDKTIEKLEKMNAFGETFIPRL</sequence>
<protein>
    <submittedName>
        <fullName evidence="1">Uncharacterized protein</fullName>
    </submittedName>
</protein>
<organism evidence="1">
    <name type="scientific">viral metagenome</name>
    <dbReference type="NCBI Taxonomy" id="1070528"/>
    <lineage>
        <taxon>unclassified sequences</taxon>
        <taxon>metagenomes</taxon>
        <taxon>organismal metagenomes</taxon>
    </lineage>
</organism>
<dbReference type="EMBL" id="MN739491">
    <property type="protein sequence ID" value="QHT08206.1"/>
    <property type="molecule type" value="Genomic_DNA"/>
</dbReference>
<reference evidence="1" key="1">
    <citation type="journal article" date="2020" name="Nature">
        <title>Giant virus diversity and host interactions through global metagenomics.</title>
        <authorList>
            <person name="Schulz F."/>
            <person name="Roux S."/>
            <person name="Paez-Espino D."/>
            <person name="Jungbluth S."/>
            <person name="Walsh D.A."/>
            <person name="Denef V.J."/>
            <person name="McMahon K.D."/>
            <person name="Konstantinidis K.T."/>
            <person name="Eloe-Fadrosh E.A."/>
            <person name="Kyrpides N.C."/>
            <person name="Woyke T."/>
        </authorList>
    </citation>
    <scope>NUCLEOTIDE SEQUENCE</scope>
    <source>
        <strain evidence="1">GVMAG-M-3300022752-39</strain>
    </source>
</reference>
<evidence type="ECO:0000313" key="1">
    <source>
        <dbReference type="EMBL" id="QHT08206.1"/>
    </source>
</evidence>
<accession>A0A6C0CTM6</accession>
<proteinExistence type="predicted"/>
<dbReference type="AlphaFoldDB" id="A0A6C0CTM6"/>